<dbReference type="InterPro" id="IPR015943">
    <property type="entry name" value="WD40/YVTN_repeat-like_dom_sf"/>
</dbReference>
<protein>
    <recommendedName>
        <fullName evidence="2">IFT80 second beta-propeller domain-containing protein</fullName>
    </recommendedName>
</protein>
<organism evidence="3 4">
    <name type="scientific">Protopolystoma xenopodis</name>
    <dbReference type="NCBI Taxonomy" id="117903"/>
    <lineage>
        <taxon>Eukaryota</taxon>
        <taxon>Metazoa</taxon>
        <taxon>Spiralia</taxon>
        <taxon>Lophotrochozoa</taxon>
        <taxon>Platyhelminthes</taxon>
        <taxon>Monogenea</taxon>
        <taxon>Polyopisthocotylea</taxon>
        <taxon>Polystomatidea</taxon>
        <taxon>Polystomatidae</taxon>
        <taxon>Protopolystoma</taxon>
    </lineage>
</organism>
<dbReference type="EMBL" id="CAAALY010268900">
    <property type="protein sequence ID" value="VEL41345.1"/>
    <property type="molecule type" value="Genomic_DNA"/>
</dbReference>
<feature type="repeat" description="WD" evidence="1">
    <location>
        <begin position="47"/>
        <end position="79"/>
    </location>
</feature>
<feature type="domain" description="IFT80 second beta-propeller" evidence="2">
    <location>
        <begin position="163"/>
        <end position="224"/>
    </location>
</feature>
<dbReference type="InterPro" id="IPR000664">
    <property type="entry name" value="Lethal2_giant"/>
</dbReference>
<dbReference type="PANTHER" id="PTHR24098">
    <property type="entry name" value="OUTER SEGMENT 5"/>
    <property type="match status" value="1"/>
</dbReference>
<keyword evidence="4" id="KW-1185">Reference proteome</keyword>
<feature type="non-terminal residue" evidence="3">
    <location>
        <position position="1"/>
    </location>
</feature>
<dbReference type="InterPro" id="IPR036322">
    <property type="entry name" value="WD40_repeat_dom_sf"/>
</dbReference>
<dbReference type="AlphaFoldDB" id="A0A448XNX9"/>
<dbReference type="Proteomes" id="UP000784294">
    <property type="component" value="Unassembled WGS sequence"/>
</dbReference>
<gene>
    <name evidence="3" type="ORF">PXEA_LOCUS34785</name>
</gene>
<name>A0A448XNX9_9PLAT</name>
<dbReference type="Gene3D" id="2.130.10.10">
    <property type="entry name" value="YVTN repeat-like/Quinoprotein amine dehydrogenase"/>
    <property type="match status" value="1"/>
</dbReference>
<evidence type="ECO:0000256" key="1">
    <source>
        <dbReference type="PROSITE-ProRule" id="PRU00221"/>
    </source>
</evidence>
<dbReference type="InterPro" id="IPR056456">
    <property type="entry name" value="Beta-prop_IFT80_2nd"/>
</dbReference>
<dbReference type="Pfam" id="PF00400">
    <property type="entry name" value="WD40"/>
    <property type="match status" value="2"/>
</dbReference>
<dbReference type="OrthoDB" id="408728at2759"/>
<dbReference type="PROSITE" id="PS50294">
    <property type="entry name" value="WD_REPEATS_REGION"/>
    <property type="match status" value="1"/>
</dbReference>
<dbReference type="SUPFAM" id="SSF50978">
    <property type="entry name" value="WD40 repeat-like"/>
    <property type="match status" value="1"/>
</dbReference>
<dbReference type="GO" id="GO:0060271">
    <property type="term" value="P:cilium assembly"/>
    <property type="evidence" value="ECO:0007669"/>
    <property type="project" value="TreeGrafter"/>
</dbReference>
<proteinExistence type="predicted"/>
<evidence type="ECO:0000313" key="4">
    <source>
        <dbReference type="Proteomes" id="UP000784294"/>
    </source>
</evidence>
<sequence>GEDGLVKTQATSVYSLAWNANSSQIVYASGQYLIIQSLQASIKALSWKAHEGVILKLDWNPINELILSGAEDGKYKIWDGFGRQLYSSSPCNFPITSVAWSPDGLLFAIGSYNMLRLCDQQGWTYSIDRPSSGSILNLAWSCDGTQIVGAGAAGHVVLAQVIDRCMEYDVFQVTLRDEHSLSVYNAQNGAIENLELRDRVIKISFCFDYLIVLTATQCHIYNTASP</sequence>
<dbReference type="PROSITE" id="PS50082">
    <property type="entry name" value="WD_REPEATS_2"/>
    <property type="match status" value="1"/>
</dbReference>
<dbReference type="PRINTS" id="PR00962">
    <property type="entry name" value="LETHAL2GIANT"/>
</dbReference>
<dbReference type="InterPro" id="IPR001680">
    <property type="entry name" value="WD40_rpt"/>
</dbReference>
<accession>A0A448XNX9</accession>
<dbReference type="GO" id="GO:0030992">
    <property type="term" value="C:intraciliary transport particle B"/>
    <property type="evidence" value="ECO:0007669"/>
    <property type="project" value="TreeGrafter"/>
</dbReference>
<dbReference type="Pfam" id="PF23335">
    <property type="entry name" value="Beta-prop_IFT80_2nd"/>
    <property type="match status" value="1"/>
</dbReference>
<comment type="caution">
    <text evidence="3">The sequence shown here is derived from an EMBL/GenBank/DDBJ whole genome shotgun (WGS) entry which is preliminary data.</text>
</comment>
<dbReference type="SMART" id="SM00320">
    <property type="entry name" value="WD40"/>
    <property type="match status" value="3"/>
</dbReference>
<evidence type="ECO:0000313" key="3">
    <source>
        <dbReference type="EMBL" id="VEL41345.1"/>
    </source>
</evidence>
<dbReference type="GO" id="GO:0005929">
    <property type="term" value="C:cilium"/>
    <property type="evidence" value="ECO:0007669"/>
    <property type="project" value="TreeGrafter"/>
</dbReference>
<dbReference type="PANTHER" id="PTHR24098:SF0">
    <property type="entry name" value="OUTER SEGMENT 5"/>
    <property type="match status" value="1"/>
</dbReference>
<evidence type="ECO:0000259" key="2">
    <source>
        <dbReference type="Pfam" id="PF23335"/>
    </source>
</evidence>
<keyword evidence="1" id="KW-0853">WD repeat</keyword>
<reference evidence="3" key="1">
    <citation type="submission" date="2018-11" db="EMBL/GenBank/DDBJ databases">
        <authorList>
            <consortium name="Pathogen Informatics"/>
        </authorList>
    </citation>
    <scope>NUCLEOTIDE SEQUENCE</scope>
</reference>